<evidence type="ECO:0000259" key="2">
    <source>
        <dbReference type="Pfam" id="PF24392"/>
    </source>
</evidence>
<evidence type="ECO:0000256" key="1">
    <source>
        <dbReference type="SAM" id="Phobius"/>
    </source>
</evidence>
<evidence type="ECO:0000313" key="5">
    <source>
        <dbReference type="Proteomes" id="UP001501455"/>
    </source>
</evidence>
<evidence type="ECO:0008006" key="6">
    <source>
        <dbReference type="Google" id="ProtNLM"/>
    </source>
</evidence>
<keyword evidence="1" id="KW-1133">Transmembrane helix</keyword>
<name>A0ABP6TV46_9ACTN</name>
<reference evidence="5" key="1">
    <citation type="journal article" date="2019" name="Int. J. Syst. Evol. Microbiol.">
        <title>The Global Catalogue of Microorganisms (GCM) 10K type strain sequencing project: providing services to taxonomists for standard genome sequencing and annotation.</title>
        <authorList>
            <consortium name="The Broad Institute Genomics Platform"/>
            <consortium name="The Broad Institute Genome Sequencing Center for Infectious Disease"/>
            <person name="Wu L."/>
            <person name="Ma J."/>
        </authorList>
    </citation>
    <scope>NUCLEOTIDE SEQUENCE [LARGE SCALE GENOMIC DNA]</scope>
    <source>
        <strain evidence="5">JCM 4816</strain>
    </source>
</reference>
<evidence type="ECO:0000259" key="3">
    <source>
        <dbReference type="Pfam" id="PF24402"/>
    </source>
</evidence>
<protein>
    <recommendedName>
        <fullName evidence="6">ParB/Sulfiredoxin domain-containing protein</fullName>
    </recommendedName>
</protein>
<dbReference type="Pfam" id="PF24392">
    <property type="entry name" value="Parb-CE"/>
    <property type="match status" value="1"/>
</dbReference>
<accession>A0ABP6TV46</accession>
<keyword evidence="5" id="KW-1185">Reference proteome</keyword>
<organism evidence="4 5">
    <name type="scientific">Streptomyces prasinosporus</name>
    <dbReference type="NCBI Taxonomy" id="68256"/>
    <lineage>
        <taxon>Bacteria</taxon>
        <taxon>Bacillati</taxon>
        <taxon>Actinomycetota</taxon>
        <taxon>Actinomycetes</taxon>
        <taxon>Kitasatosporales</taxon>
        <taxon>Streptomycetaceae</taxon>
        <taxon>Streptomyces</taxon>
        <taxon>Streptomyces albogriseolus group</taxon>
    </lineage>
</organism>
<evidence type="ECO:0000313" key="4">
    <source>
        <dbReference type="EMBL" id="GAA3499236.1"/>
    </source>
</evidence>
<dbReference type="Pfam" id="PF24402">
    <property type="entry name" value="iHKD"/>
    <property type="match status" value="1"/>
</dbReference>
<dbReference type="EMBL" id="BAAAXF010000044">
    <property type="protein sequence ID" value="GAA3499236.1"/>
    <property type="molecule type" value="Genomic_DNA"/>
</dbReference>
<comment type="caution">
    <text evidence="4">The sequence shown here is derived from an EMBL/GenBank/DDBJ whole genome shotgun (WGS) entry which is preliminary data.</text>
</comment>
<keyword evidence="1" id="KW-0812">Transmembrane</keyword>
<keyword evidence="1" id="KW-0472">Membrane</keyword>
<gene>
    <name evidence="4" type="ORF">GCM10019016_063400</name>
</gene>
<feature type="domain" description="ParB-like catalytic effector" evidence="2">
    <location>
        <begin position="246"/>
        <end position="338"/>
    </location>
</feature>
<proteinExistence type="predicted"/>
<dbReference type="InterPro" id="IPR057241">
    <property type="entry name" value="Parb-CE"/>
</dbReference>
<dbReference type="Proteomes" id="UP001501455">
    <property type="component" value="Unassembled WGS sequence"/>
</dbReference>
<sequence length="396" mass="43672">MSSKVNNITQWGSLALAVTGMSVDKLLHGHPLISNIFAAVAFLALVVFALTQIFKSDPNRFKGKGKVDFAWRTLLTRADSSVEVFAGDVSWALSNKDKLLDRSQAGVVIRVLCRWPTTPRLLDQVRALIEAGVQVRFYTDDLVKLRGLVADARVGLNSGTALTVSKVPKDVIDSGSGHAGNDGLFDYEARRYLPGRDGAYIATLHQLFNSVWEGLPQGVIMDRVTLNKGRYCRILSKSPHYKDVTADDVEVRKVAVASLYSCCKTVKAARLKRVSALFEAYGRFNLEPFESCKIESGQSGKLVLPPIIEQQPDGKLVVIDGMHRIYHLVAHTDVQQVTCLVLKGLGALPSTPLPFGDVRVSPTKLRRHDNFPDYNHEHFRDIKAIDRHLTVAATSA</sequence>
<feature type="domain" description="Inactive HKD-Rease" evidence="3">
    <location>
        <begin position="91"/>
        <end position="210"/>
    </location>
</feature>
<dbReference type="InterPro" id="IPR057070">
    <property type="entry name" value="HKD_inactive"/>
</dbReference>
<feature type="transmembrane region" description="Helical" evidence="1">
    <location>
        <begin position="32"/>
        <end position="54"/>
    </location>
</feature>